<dbReference type="SMR" id="A0A8I6YIA9"/>
<keyword evidence="2" id="KW-0472">Membrane</keyword>
<name>A0A8I6YIA9_HORVV</name>
<dbReference type="GO" id="GO:0098542">
    <property type="term" value="P:defense response to other organism"/>
    <property type="evidence" value="ECO:0007669"/>
    <property type="project" value="InterPro"/>
</dbReference>
<evidence type="ECO:0000256" key="1">
    <source>
        <dbReference type="ARBA" id="ARBA00004370"/>
    </source>
</evidence>
<proteinExistence type="predicted"/>
<protein>
    <recommendedName>
        <fullName evidence="5">Late embryogenesis abundant protein LEA-2 subgroup domain-containing protein</fullName>
    </recommendedName>
</protein>
<dbReference type="AlphaFoldDB" id="A0A8I6YIA9"/>
<dbReference type="PANTHER" id="PTHR31234:SF68">
    <property type="entry name" value="EXPRESSED PROTEIN"/>
    <property type="match status" value="1"/>
</dbReference>
<comment type="subcellular location">
    <subcellularLocation>
        <location evidence="1">Membrane</location>
    </subcellularLocation>
</comment>
<dbReference type="GO" id="GO:0016020">
    <property type="term" value="C:membrane"/>
    <property type="evidence" value="ECO:0007669"/>
    <property type="project" value="UniProtKB-SubCell"/>
</dbReference>
<evidence type="ECO:0000313" key="3">
    <source>
        <dbReference type="EnsemblPlants" id="HORVU.MOREX.r3.7HG0750590.1.CDS1"/>
    </source>
</evidence>
<evidence type="ECO:0000313" key="4">
    <source>
        <dbReference type="Proteomes" id="UP000011116"/>
    </source>
</evidence>
<dbReference type="Proteomes" id="UP000011116">
    <property type="component" value="Chromosome 7H"/>
</dbReference>
<accession>A0A8I6YIA9</accession>
<evidence type="ECO:0000256" key="2">
    <source>
        <dbReference type="ARBA" id="ARBA00023136"/>
    </source>
</evidence>
<dbReference type="EnsemblPlants" id="HORVU.MOREX.r3.7HG0750590.1">
    <property type="protein sequence ID" value="HORVU.MOREX.r3.7HG0750590.1.CDS1"/>
    <property type="gene ID" value="HORVU.MOREX.r3.7HG0750590"/>
</dbReference>
<keyword evidence="4" id="KW-1185">Reference proteome</keyword>
<dbReference type="InterPro" id="IPR044839">
    <property type="entry name" value="NDR1-like"/>
</dbReference>
<reference evidence="4" key="1">
    <citation type="journal article" date="2012" name="Nature">
        <title>A physical, genetic and functional sequence assembly of the barley genome.</title>
        <authorList>
            <consortium name="The International Barley Genome Sequencing Consortium"/>
            <person name="Mayer K.F."/>
            <person name="Waugh R."/>
            <person name="Brown J.W."/>
            <person name="Schulman A."/>
            <person name="Langridge P."/>
            <person name="Platzer M."/>
            <person name="Fincher G.B."/>
            <person name="Muehlbauer G.J."/>
            <person name="Sato K."/>
            <person name="Close T.J."/>
            <person name="Wise R.P."/>
            <person name="Stein N."/>
        </authorList>
    </citation>
    <scope>NUCLEOTIDE SEQUENCE [LARGE SCALE GENOMIC DNA]</scope>
    <source>
        <strain evidence="4">cv. Morex</strain>
    </source>
</reference>
<sequence>MLGPTAVSALLLGTGIWLSVVVLRLDPPSFSVDRLSSHIASAQHHLEVDYDFSLTAVNPNKVTTLWYRNDNTAKLLHQGMTLAKAAKVGRPKDGSKDAKDFNLLLRGGGHAPPKAVEKALRESKEGALALELTVEVPVHVHMGVVEIATKRLAVACEMRTAGLGKHMHISLQKCRRSFKK</sequence>
<evidence type="ECO:0008006" key="5">
    <source>
        <dbReference type="Google" id="ProtNLM"/>
    </source>
</evidence>
<reference evidence="3" key="2">
    <citation type="submission" date="2020-10" db="EMBL/GenBank/DDBJ databases">
        <authorList>
            <person name="Scholz U."/>
            <person name="Mascher M."/>
            <person name="Fiebig A."/>
        </authorList>
    </citation>
    <scope>NUCLEOTIDE SEQUENCE [LARGE SCALE GENOMIC DNA]</scope>
    <source>
        <strain evidence="3">cv. Morex</strain>
    </source>
</reference>
<dbReference type="PANTHER" id="PTHR31234">
    <property type="entry name" value="LATE EMBRYOGENESIS ABUNDANT (LEA) HYDROXYPROLINE-RICH GLYCOPROTEIN FAMILY"/>
    <property type="match status" value="1"/>
</dbReference>
<dbReference type="Gramene" id="HORVU.MOREX.r3.7HG0750590.1">
    <property type="protein sequence ID" value="HORVU.MOREX.r3.7HG0750590.1.CDS1"/>
    <property type="gene ID" value="HORVU.MOREX.r3.7HG0750590"/>
</dbReference>
<organism evidence="3 4">
    <name type="scientific">Hordeum vulgare subsp. vulgare</name>
    <name type="common">Domesticated barley</name>
    <dbReference type="NCBI Taxonomy" id="112509"/>
    <lineage>
        <taxon>Eukaryota</taxon>
        <taxon>Viridiplantae</taxon>
        <taxon>Streptophyta</taxon>
        <taxon>Embryophyta</taxon>
        <taxon>Tracheophyta</taxon>
        <taxon>Spermatophyta</taxon>
        <taxon>Magnoliopsida</taxon>
        <taxon>Liliopsida</taxon>
        <taxon>Poales</taxon>
        <taxon>Poaceae</taxon>
        <taxon>BOP clade</taxon>
        <taxon>Pooideae</taxon>
        <taxon>Triticodae</taxon>
        <taxon>Triticeae</taxon>
        <taxon>Hordeinae</taxon>
        <taxon>Hordeum</taxon>
    </lineage>
</organism>
<reference evidence="3" key="3">
    <citation type="submission" date="2022-01" db="UniProtKB">
        <authorList>
            <consortium name="EnsemblPlants"/>
        </authorList>
    </citation>
    <scope>IDENTIFICATION</scope>
    <source>
        <strain evidence="3">subsp. vulgare</strain>
    </source>
</reference>